<evidence type="ECO:0000256" key="3">
    <source>
        <dbReference type="PROSITE-ProRule" id="PRU01251"/>
    </source>
</evidence>
<dbReference type="InterPro" id="IPR004176">
    <property type="entry name" value="Clp_R_N"/>
</dbReference>
<dbReference type="Pfam" id="PF26587">
    <property type="entry name" value="AAA_lid_SMAX1"/>
    <property type="match status" value="1"/>
</dbReference>
<feature type="domain" description="Clp R" evidence="5">
    <location>
        <begin position="8"/>
        <end position="176"/>
    </location>
</feature>
<dbReference type="PANTHER" id="PTHR43572">
    <property type="entry name" value="CHAPERONE PROTEIN CLPD, CHLOROPLASTIC"/>
    <property type="match status" value="1"/>
</dbReference>
<dbReference type="EMBL" id="JAPFFI010000027">
    <property type="protein sequence ID" value="KAJ6303009.1"/>
    <property type="molecule type" value="Genomic_DNA"/>
</dbReference>
<reference evidence="6" key="2">
    <citation type="journal article" date="2023" name="Int. J. Mol. Sci.">
        <title>De Novo Assembly and Annotation of 11 Diverse Shrub Willow (Salix) Genomes Reveals Novel Gene Organization in Sex-Linked Regions.</title>
        <authorList>
            <person name="Hyden B."/>
            <person name="Feng K."/>
            <person name="Yates T.B."/>
            <person name="Jawdy S."/>
            <person name="Cereghino C."/>
            <person name="Smart L.B."/>
            <person name="Muchero W."/>
        </authorList>
    </citation>
    <scope>NUCLEOTIDE SEQUENCE</scope>
    <source>
        <tissue evidence="6">Shoot tip</tissue>
    </source>
</reference>
<feature type="compositionally biased region" description="Polar residues" evidence="4">
    <location>
        <begin position="855"/>
        <end position="866"/>
    </location>
</feature>
<proteinExistence type="inferred from homology"/>
<reference evidence="6" key="1">
    <citation type="submission" date="2022-10" db="EMBL/GenBank/DDBJ databases">
        <authorList>
            <person name="Hyden B.L."/>
            <person name="Feng K."/>
            <person name="Yates T."/>
            <person name="Jawdy S."/>
            <person name="Smart L.B."/>
            <person name="Muchero W."/>
        </authorList>
    </citation>
    <scope>NUCLEOTIDE SEQUENCE</scope>
    <source>
        <tissue evidence="6">Shoot tip</tissue>
    </source>
</reference>
<evidence type="ECO:0000259" key="5">
    <source>
        <dbReference type="PROSITE" id="PS51903"/>
    </source>
</evidence>
<dbReference type="PROSITE" id="PS51903">
    <property type="entry name" value="CLP_R"/>
    <property type="match status" value="1"/>
</dbReference>
<dbReference type="InterPro" id="IPR051650">
    <property type="entry name" value="SL_signaling_regulator"/>
</dbReference>
<evidence type="ECO:0000256" key="1">
    <source>
        <dbReference type="ARBA" id="ARBA00008675"/>
    </source>
</evidence>
<dbReference type="Proteomes" id="UP001141253">
    <property type="component" value="Chromosome 16"/>
</dbReference>
<dbReference type="Gene3D" id="3.40.50.300">
    <property type="entry name" value="P-loop containing nucleotide triphosphate hydrolases"/>
    <property type="match status" value="1"/>
</dbReference>
<keyword evidence="2 3" id="KW-0677">Repeat</keyword>
<sequence length="1028" mass="112429">MPTPVSVARQCLTDEAARALDEAVAVARRRNHCQTTSLHAVSALLSLPASALRDACSRATASAFSSRRQFRALDLSVGVSLDRLPSSRALDEDPPISNSLMAAIKRSQANQRRHPENFHLHQIHCNQQAASVLKVEMKHFILSILDDPIVSRVLGEAGFRSCDLKIAIVHPPVSQSLNYSRVGRAPIFLCNLPGSNITGPGRPPGFSFPFSSGLDDDVGDDDVCRRIGEALVRRDGKGRNLLLVGVYASMALKGFVDSVNKENKGAVFPSEISGVSVISIEDEVIHFVSEPGGDKEKMGLKFEELGQELEQYSGPGIVVNFGDMKVLVGENVCGDAVSYLVSKLTSLLEGFRGKFWLVGTADSYDTYLKSVGRFSSLEKDWDLRVLPIASYKSPIGDFSSKSSLLGSFVPFGGFFPTPSDFKKPTNSINQSITCCHLCNAKYEKDVAAILKMGSTMSVADQTSEKLPSLLQMAELDTGKAVDTVKTRDDNTALNAKILGLRNKWNEICQRLHHAQPFSKFDASKATSQVPIAEGFQCVADGKESRSNISSRDSSLNESQCVDLNLGICLNKQKTFPAIHCVDSETKDVNHGSKQLEEVPRLQQKEKESPCFTPCSLSNVILPANQTSSLSAPSVTTHLGLGTLYTASAREHNITKLHDPVEHPQHLACSGSVGFDDSISLQIAQSSSCSGPSSGGKLNLRDFKSVMRAISEKDIEDATVQIPKADISLILLGPDRIGKKKIASALAEVMFGSTQSFISLDLGSHDKIHVEEKLAPTIPFLWQHQQSQLGNINFLPEKESIRFSEEMILGAKSWEMQILVEHTAEATSKGSEMKVGISRDITSAVSNVNKRKLDATSDSMEQESSCESSKRAHKASRSNLDLNLPVEDTGERANYGDNDSDSISESSQAWLEDYSNQVDEKVVFKSFDFDSLAEKIVKEISKQFQMAFGYEILLEIDDEVMVQILAASWLSEKKRAMEDWIEEVVGRGFRKAKLKSQFSAQCVVKLVNCKGLVVKEQAPGIRLPSRINL</sequence>
<dbReference type="PANTHER" id="PTHR43572:SF38">
    <property type="entry name" value="PROTEIN SMAX1-LIKE 6"/>
    <property type="match status" value="1"/>
</dbReference>
<name>A0ABQ8ZMR5_9ROSI</name>
<dbReference type="InterPro" id="IPR036628">
    <property type="entry name" value="Clp_N_dom_sf"/>
</dbReference>
<keyword evidence="7" id="KW-1185">Reference proteome</keyword>
<dbReference type="Pfam" id="PF02861">
    <property type="entry name" value="Clp_N"/>
    <property type="match status" value="1"/>
</dbReference>
<dbReference type="Gene3D" id="1.10.1780.10">
    <property type="entry name" value="Clp, N-terminal domain"/>
    <property type="match status" value="1"/>
</dbReference>
<comment type="caution">
    <text evidence="6">The sequence shown here is derived from an EMBL/GenBank/DDBJ whole genome shotgun (WGS) entry which is preliminary data.</text>
</comment>
<dbReference type="SUPFAM" id="SSF81923">
    <property type="entry name" value="Double Clp-N motif"/>
    <property type="match status" value="1"/>
</dbReference>
<feature type="region of interest" description="Disordered" evidence="4">
    <location>
        <begin position="851"/>
        <end position="902"/>
    </location>
</feature>
<evidence type="ECO:0000313" key="7">
    <source>
        <dbReference type="Proteomes" id="UP001141253"/>
    </source>
</evidence>
<dbReference type="InterPro" id="IPR058680">
    <property type="entry name" value="NBD_SMAX1-like"/>
</dbReference>
<evidence type="ECO:0000313" key="6">
    <source>
        <dbReference type="EMBL" id="KAJ6303009.1"/>
    </source>
</evidence>
<comment type="similarity">
    <text evidence="1">Belongs to the ClpA/ClpB family.</text>
</comment>
<organism evidence="6 7">
    <name type="scientific">Salix suchowensis</name>
    <dbReference type="NCBI Taxonomy" id="1278906"/>
    <lineage>
        <taxon>Eukaryota</taxon>
        <taxon>Viridiplantae</taxon>
        <taxon>Streptophyta</taxon>
        <taxon>Embryophyta</taxon>
        <taxon>Tracheophyta</taxon>
        <taxon>Spermatophyta</taxon>
        <taxon>Magnoliopsida</taxon>
        <taxon>eudicotyledons</taxon>
        <taxon>Gunneridae</taxon>
        <taxon>Pentapetalae</taxon>
        <taxon>rosids</taxon>
        <taxon>fabids</taxon>
        <taxon>Malpighiales</taxon>
        <taxon>Salicaceae</taxon>
        <taxon>Saliceae</taxon>
        <taxon>Salix</taxon>
    </lineage>
</organism>
<dbReference type="InterPro" id="IPR058954">
    <property type="entry name" value="AAA_lid_SMAX1"/>
</dbReference>
<accession>A0ABQ8ZMR5</accession>
<protein>
    <recommendedName>
        <fullName evidence="5">Clp R domain-containing protein</fullName>
    </recommendedName>
</protein>
<evidence type="ECO:0000256" key="2">
    <source>
        <dbReference type="ARBA" id="ARBA00022737"/>
    </source>
</evidence>
<dbReference type="InterPro" id="IPR027417">
    <property type="entry name" value="P-loop_NTPase"/>
</dbReference>
<evidence type="ECO:0000256" key="4">
    <source>
        <dbReference type="SAM" id="MobiDB-lite"/>
    </source>
</evidence>
<gene>
    <name evidence="6" type="ORF">OIU77_016985</name>
</gene>
<dbReference type="Pfam" id="PF23569">
    <property type="entry name" value="NBD_SMAX1"/>
    <property type="match status" value="1"/>
</dbReference>